<sequence length="170" mass="19261">MIHIYKLSTKITKIIYKLETMKKTLIICSLLLLISSCRNANDNENLTKSENLIGVWQQTKSVIYSGKDNSVLGTYPNDDPCEKNATSEFKSDGKLIISEFYTNSSNVCVARPIVIKNYTFDSTTKKLTVNNKLEGDITKLTNSTLELTADYHYDDNGDGTPDIYIDYYQK</sequence>
<evidence type="ECO:0008006" key="4">
    <source>
        <dbReference type="Google" id="ProtNLM"/>
    </source>
</evidence>
<keyword evidence="1" id="KW-0732">Signal</keyword>
<proteinExistence type="predicted"/>
<dbReference type="EMBL" id="JABSNO010000015">
    <property type="protein sequence ID" value="NRS92998.1"/>
    <property type="molecule type" value="Genomic_DNA"/>
</dbReference>
<dbReference type="RefSeq" id="WP_173779583.1">
    <property type="nucleotide sequence ID" value="NZ_JABSNO010000015.1"/>
</dbReference>
<evidence type="ECO:0000313" key="3">
    <source>
        <dbReference type="Proteomes" id="UP000610746"/>
    </source>
</evidence>
<name>A0A8J8G7N4_9FLAO</name>
<reference evidence="2" key="1">
    <citation type="submission" date="2020-05" db="EMBL/GenBank/DDBJ databases">
        <title>Genomic Encyclopedia of Type Strains, Phase IV (KMG-V): Genome sequencing to study the core and pangenomes of soil and plant-associated prokaryotes.</title>
        <authorList>
            <person name="Whitman W."/>
        </authorList>
    </citation>
    <scope>NUCLEOTIDE SEQUENCE</scope>
    <source>
        <strain evidence="2">16F</strain>
    </source>
</reference>
<evidence type="ECO:0000313" key="2">
    <source>
        <dbReference type="EMBL" id="NRS92998.1"/>
    </source>
</evidence>
<dbReference type="Proteomes" id="UP000610746">
    <property type="component" value="Unassembled WGS sequence"/>
</dbReference>
<organism evidence="2 3">
    <name type="scientific">Frigoriflavimonas asaccharolytica</name>
    <dbReference type="NCBI Taxonomy" id="2735899"/>
    <lineage>
        <taxon>Bacteria</taxon>
        <taxon>Pseudomonadati</taxon>
        <taxon>Bacteroidota</taxon>
        <taxon>Flavobacteriia</taxon>
        <taxon>Flavobacteriales</taxon>
        <taxon>Weeksellaceae</taxon>
        <taxon>Frigoriflavimonas</taxon>
    </lineage>
</organism>
<comment type="caution">
    <text evidence="2">The sequence shown here is derived from an EMBL/GenBank/DDBJ whole genome shotgun (WGS) entry which is preliminary data.</text>
</comment>
<protein>
    <recommendedName>
        <fullName evidence="4">Lipocalin-like protein</fullName>
    </recommendedName>
</protein>
<dbReference type="AlphaFoldDB" id="A0A8J8G7N4"/>
<keyword evidence="3" id="KW-1185">Reference proteome</keyword>
<accession>A0A8J8G7N4</accession>
<gene>
    <name evidence="2" type="ORF">HNQ03_002083</name>
</gene>
<feature type="chain" id="PRO_5035170198" description="Lipocalin-like protein" evidence="1">
    <location>
        <begin position="41"/>
        <end position="170"/>
    </location>
</feature>
<feature type="signal peptide" evidence="1">
    <location>
        <begin position="1"/>
        <end position="40"/>
    </location>
</feature>
<evidence type="ECO:0000256" key="1">
    <source>
        <dbReference type="SAM" id="SignalP"/>
    </source>
</evidence>